<evidence type="ECO:0000259" key="17">
    <source>
        <dbReference type="PROSITE" id="PS51387"/>
    </source>
</evidence>
<keyword evidence="5 16" id="KW-0963">Cytoplasm</keyword>
<comment type="similarity">
    <text evidence="16">Belongs to the MurB family.</text>
</comment>
<dbReference type="GO" id="GO:0008762">
    <property type="term" value="F:UDP-N-acetylmuramate dehydrogenase activity"/>
    <property type="evidence" value="ECO:0007669"/>
    <property type="project" value="UniProtKB-UniRule"/>
</dbReference>
<dbReference type="NCBIfam" id="NF010480">
    <property type="entry name" value="PRK13905.1"/>
    <property type="match status" value="1"/>
</dbReference>
<dbReference type="NCBIfam" id="TIGR00179">
    <property type="entry name" value="murB"/>
    <property type="match status" value="1"/>
</dbReference>
<reference evidence="18" key="1">
    <citation type="submission" date="2019-04" db="EMBL/GenBank/DDBJ databases">
        <title>Evolution of Biomass-Degrading Anaerobic Consortia Revealed by Metagenomics.</title>
        <authorList>
            <person name="Peng X."/>
        </authorList>
    </citation>
    <scope>NUCLEOTIDE SEQUENCE</scope>
    <source>
        <strain evidence="18">SIG240</strain>
    </source>
</reference>
<keyword evidence="14 16" id="KW-0961">Cell wall biogenesis/degradation</keyword>
<keyword evidence="12 16" id="KW-0560">Oxidoreductase</keyword>
<comment type="caution">
    <text evidence="18">The sequence shown here is derived from an EMBL/GenBank/DDBJ whole genome shotgun (WGS) entry which is preliminary data.</text>
</comment>
<evidence type="ECO:0000313" key="18">
    <source>
        <dbReference type="EMBL" id="MBE6091974.1"/>
    </source>
</evidence>
<dbReference type="InterPro" id="IPR016166">
    <property type="entry name" value="FAD-bd_PCMH"/>
</dbReference>
<dbReference type="InterPro" id="IPR036635">
    <property type="entry name" value="MurB_C_sf"/>
</dbReference>
<dbReference type="InterPro" id="IPR003170">
    <property type="entry name" value="MurB"/>
</dbReference>
<comment type="function">
    <text evidence="2 16">Cell wall formation.</text>
</comment>
<comment type="pathway">
    <text evidence="4 16">Cell wall biogenesis; peptidoglycan biosynthesis.</text>
</comment>
<dbReference type="Gene3D" id="3.30.43.10">
    <property type="entry name" value="Uridine Diphospho-n-acetylenolpyruvylglucosamine Reductase, domain 2"/>
    <property type="match status" value="1"/>
</dbReference>
<dbReference type="InterPro" id="IPR006094">
    <property type="entry name" value="Oxid_FAD_bind_N"/>
</dbReference>
<proteinExistence type="inferred from homology"/>
<dbReference type="EMBL" id="SVBY01000009">
    <property type="protein sequence ID" value="MBE6091974.1"/>
    <property type="molecule type" value="Genomic_DNA"/>
</dbReference>
<dbReference type="SUPFAM" id="SSF56176">
    <property type="entry name" value="FAD-binding/transporter-associated domain-like"/>
    <property type="match status" value="1"/>
</dbReference>
<feature type="active site" description="Proton donor" evidence="16">
    <location>
        <position position="227"/>
    </location>
</feature>
<dbReference type="Pfam" id="PF02873">
    <property type="entry name" value="MurB_C"/>
    <property type="match status" value="1"/>
</dbReference>
<dbReference type="GO" id="GO:0071949">
    <property type="term" value="F:FAD binding"/>
    <property type="evidence" value="ECO:0007669"/>
    <property type="project" value="InterPro"/>
</dbReference>
<dbReference type="InterPro" id="IPR011601">
    <property type="entry name" value="MurB_C"/>
</dbReference>
<evidence type="ECO:0000256" key="8">
    <source>
        <dbReference type="ARBA" id="ARBA00022827"/>
    </source>
</evidence>
<dbReference type="PANTHER" id="PTHR21071:SF4">
    <property type="entry name" value="UDP-N-ACETYLENOLPYRUVOYLGLUCOSAMINE REDUCTASE"/>
    <property type="match status" value="1"/>
</dbReference>
<evidence type="ECO:0000256" key="1">
    <source>
        <dbReference type="ARBA" id="ARBA00001974"/>
    </source>
</evidence>
<keyword evidence="6 16" id="KW-0132">Cell division</keyword>
<organism evidence="18 19">
    <name type="scientific">Selenomonas ruminantium</name>
    <dbReference type="NCBI Taxonomy" id="971"/>
    <lineage>
        <taxon>Bacteria</taxon>
        <taxon>Bacillati</taxon>
        <taxon>Bacillota</taxon>
        <taxon>Negativicutes</taxon>
        <taxon>Selenomonadales</taxon>
        <taxon>Selenomonadaceae</taxon>
        <taxon>Selenomonas</taxon>
    </lineage>
</organism>
<evidence type="ECO:0000256" key="6">
    <source>
        <dbReference type="ARBA" id="ARBA00022618"/>
    </source>
</evidence>
<keyword evidence="7 16" id="KW-0285">Flavoprotein</keyword>
<evidence type="ECO:0000256" key="10">
    <source>
        <dbReference type="ARBA" id="ARBA00022960"/>
    </source>
</evidence>
<dbReference type="SUPFAM" id="SSF56194">
    <property type="entry name" value="Uridine diphospho-N-Acetylenolpyruvylglucosamine reductase, MurB, C-terminal domain"/>
    <property type="match status" value="1"/>
</dbReference>
<comment type="cofactor">
    <cofactor evidence="1 16">
        <name>FAD</name>
        <dbReference type="ChEBI" id="CHEBI:57692"/>
    </cofactor>
</comment>
<dbReference type="InterPro" id="IPR036318">
    <property type="entry name" value="FAD-bd_PCMH-like_sf"/>
</dbReference>
<evidence type="ECO:0000256" key="2">
    <source>
        <dbReference type="ARBA" id="ARBA00003921"/>
    </source>
</evidence>
<dbReference type="Proteomes" id="UP000761380">
    <property type="component" value="Unassembled WGS sequence"/>
</dbReference>
<dbReference type="GO" id="GO:0005829">
    <property type="term" value="C:cytosol"/>
    <property type="evidence" value="ECO:0007669"/>
    <property type="project" value="TreeGrafter"/>
</dbReference>
<accession>A0A927ZWV6</accession>
<gene>
    <name evidence="16 18" type="primary">murB</name>
    <name evidence="18" type="ORF">E7201_02165</name>
</gene>
<evidence type="ECO:0000256" key="7">
    <source>
        <dbReference type="ARBA" id="ARBA00022630"/>
    </source>
</evidence>
<feature type="active site" evidence="16">
    <location>
        <position position="297"/>
    </location>
</feature>
<dbReference type="GO" id="GO:0009252">
    <property type="term" value="P:peptidoglycan biosynthetic process"/>
    <property type="evidence" value="ECO:0007669"/>
    <property type="project" value="UniProtKB-UniRule"/>
</dbReference>
<dbReference type="PANTHER" id="PTHR21071">
    <property type="entry name" value="UDP-N-ACETYLENOLPYRUVOYLGLUCOSAMINE REDUCTASE"/>
    <property type="match status" value="1"/>
</dbReference>
<evidence type="ECO:0000256" key="11">
    <source>
        <dbReference type="ARBA" id="ARBA00022984"/>
    </source>
</evidence>
<comment type="subcellular location">
    <subcellularLocation>
        <location evidence="3 16">Cytoplasm</location>
    </subcellularLocation>
</comment>
<dbReference type="GO" id="GO:0051301">
    <property type="term" value="P:cell division"/>
    <property type="evidence" value="ECO:0007669"/>
    <property type="project" value="UniProtKB-KW"/>
</dbReference>
<evidence type="ECO:0000256" key="12">
    <source>
        <dbReference type="ARBA" id="ARBA00023002"/>
    </source>
</evidence>
<evidence type="ECO:0000256" key="14">
    <source>
        <dbReference type="ARBA" id="ARBA00023316"/>
    </source>
</evidence>
<evidence type="ECO:0000256" key="13">
    <source>
        <dbReference type="ARBA" id="ARBA00023306"/>
    </source>
</evidence>
<feature type="active site" evidence="16">
    <location>
        <position position="177"/>
    </location>
</feature>
<evidence type="ECO:0000256" key="16">
    <source>
        <dbReference type="HAMAP-Rule" id="MF_00037"/>
    </source>
</evidence>
<dbReference type="InterPro" id="IPR016167">
    <property type="entry name" value="FAD-bd_PCMH_sub1"/>
</dbReference>
<keyword evidence="9 16" id="KW-0521">NADP</keyword>
<sequence length="304" mass="32552">MINENFIAACRKILKPEQLLLDAPMREHTTFQIGGPADCLIKPASMEETQQILRLVKEYELPLTFVGNGSNMLVSDKGIRGVVVNFADTFNAIRVEGTKMVVGAGALLKDIAEAAAQHSLAGMEFACGIPGSIGGAVFMNAGAYGGETKNVVKAVRAVTRDGEVKTYGLDELELGYRHSIFQANGEAIVEVELELTPGSEEEIRASIADFTQRRESKQPLEMPSAGSTFKRPEGYFAGTLIDQTGLKGLSVGGAQVSTKHAGFVVNKGGATAADVINLIHEVQKRVKEAHGVELQPEVRLIGEK</sequence>
<evidence type="ECO:0000256" key="4">
    <source>
        <dbReference type="ARBA" id="ARBA00004752"/>
    </source>
</evidence>
<name>A0A927ZWV6_SELRU</name>
<dbReference type="Gene3D" id="3.30.465.10">
    <property type="match status" value="1"/>
</dbReference>
<dbReference type="Pfam" id="PF01565">
    <property type="entry name" value="FAD_binding_4"/>
    <property type="match status" value="1"/>
</dbReference>
<feature type="domain" description="FAD-binding PCMH-type" evidence="17">
    <location>
        <begin position="33"/>
        <end position="198"/>
    </location>
</feature>
<dbReference type="Gene3D" id="3.90.78.10">
    <property type="entry name" value="UDP-N-acetylenolpyruvoylglucosamine reductase, C-terminal domain"/>
    <property type="match status" value="1"/>
</dbReference>
<dbReference type="PROSITE" id="PS51387">
    <property type="entry name" value="FAD_PCMH"/>
    <property type="match status" value="1"/>
</dbReference>
<dbReference type="HAMAP" id="MF_00037">
    <property type="entry name" value="MurB"/>
    <property type="match status" value="1"/>
</dbReference>
<evidence type="ECO:0000313" key="19">
    <source>
        <dbReference type="Proteomes" id="UP000761380"/>
    </source>
</evidence>
<dbReference type="GO" id="GO:0008360">
    <property type="term" value="P:regulation of cell shape"/>
    <property type="evidence" value="ECO:0007669"/>
    <property type="project" value="UniProtKB-KW"/>
</dbReference>
<protein>
    <recommendedName>
        <fullName evidence="16">UDP-N-acetylenolpyruvoylglucosamine reductase</fullName>
        <ecNumber evidence="16">1.3.1.98</ecNumber>
    </recommendedName>
    <alternativeName>
        <fullName evidence="16">UDP-N-acetylmuramate dehydrogenase</fullName>
    </alternativeName>
</protein>
<keyword evidence="11 16" id="KW-0573">Peptidoglycan synthesis</keyword>
<evidence type="ECO:0000256" key="5">
    <source>
        <dbReference type="ARBA" id="ARBA00022490"/>
    </source>
</evidence>
<dbReference type="GO" id="GO:0071555">
    <property type="term" value="P:cell wall organization"/>
    <property type="evidence" value="ECO:0007669"/>
    <property type="project" value="UniProtKB-KW"/>
</dbReference>
<dbReference type="InterPro" id="IPR016169">
    <property type="entry name" value="FAD-bd_PCMH_sub2"/>
</dbReference>
<keyword evidence="13 16" id="KW-0131">Cell cycle</keyword>
<evidence type="ECO:0000256" key="9">
    <source>
        <dbReference type="ARBA" id="ARBA00022857"/>
    </source>
</evidence>
<dbReference type="AlphaFoldDB" id="A0A927ZWV6"/>
<keyword evidence="8 16" id="KW-0274">FAD</keyword>
<evidence type="ECO:0000256" key="3">
    <source>
        <dbReference type="ARBA" id="ARBA00004496"/>
    </source>
</evidence>
<keyword evidence="10 16" id="KW-0133">Cell shape</keyword>
<evidence type="ECO:0000256" key="15">
    <source>
        <dbReference type="ARBA" id="ARBA00048914"/>
    </source>
</evidence>
<dbReference type="EC" id="1.3.1.98" evidence="16"/>
<comment type="catalytic activity">
    <reaction evidence="15 16">
        <text>UDP-N-acetyl-alpha-D-muramate + NADP(+) = UDP-N-acetyl-3-O-(1-carboxyvinyl)-alpha-D-glucosamine + NADPH + H(+)</text>
        <dbReference type="Rhea" id="RHEA:12248"/>
        <dbReference type="ChEBI" id="CHEBI:15378"/>
        <dbReference type="ChEBI" id="CHEBI:57783"/>
        <dbReference type="ChEBI" id="CHEBI:58349"/>
        <dbReference type="ChEBI" id="CHEBI:68483"/>
        <dbReference type="ChEBI" id="CHEBI:70757"/>
        <dbReference type="EC" id="1.3.1.98"/>
    </reaction>
</comment>